<keyword evidence="6" id="KW-1185">Reference proteome</keyword>
<dbReference type="InterPro" id="IPR029058">
    <property type="entry name" value="AB_hydrolase_fold"/>
</dbReference>
<dbReference type="InterPro" id="IPR011042">
    <property type="entry name" value="6-blade_b-propeller_TolB-like"/>
</dbReference>
<evidence type="ECO:0000313" key="5">
    <source>
        <dbReference type="EMBL" id="MEK8051908.1"/>
    </source>
</evidence>
<dbReference type="SUPFAM" id="SSF82171">
    <property type="entry name" value="DPP6 N-terminal domain-like"/>
    <property type="match status" value="1"/>
</dbReference>
<keyword evidence="2" id="KW-0645">Protease</keyword>
<organism evidence="5 6">
    <name type="scientific">Pseudaquabacterium inlustre</name>
    <dbReference type="NCBI Taxonomy" id="2984192"/>
    <lineage>
        <taxon>Bacteria</taxon>
        <taxon>Pseudomonadati</taxon>
        <taxon>Pseudomonadota</taxon>
        <taxon>Betaproteobacteria</taxon>
        <taxon>Burkholderiales</taxon>
        <taxon>Sphaerotilaceae</taxon>
        <taxon>Pseudaquabacterium</taxon>
    </lineage>
</organism>
<evidence type="ECO:0000256" key="3">
    <source>
        <dbReference type="SAM" id="SignalP"/>
    </source>
</evidence>
<dbReference type="Gene3D" id="2.120.10.30">
    <property type="entry name" value="TolB, C-terminal domain"/>
    <property type="match status" value="2"/>
</dbReference>
<accession>A0ABU9CJA0</accession>
<dbReference type="PROSITE" id="PS51318">
    <property type="entry name" value="TAT"/>
    <property type="match status" value="1"/>
</dbReference>
<dbReference type="Pfam" id="PF07676">
    <property type="entry name" value="PD40"/>
    <property type="match status" value="1"/>
</dbReference>
<dbReference type="SUPFAM" id="SSF53474">
    <property type="entry name" value="alpha/beta-Hydrolases"/>
    <property type="match status" value="1"/>
</dbReference>
<keyword evidence="3" id="KW-0732">Signal</keyword>
<evidence type="ECO:0000259" key="4">
    <source>
        <dbReference type="Pfam" id="PF00326"/>
    </source>
</evidence>
<dbReference type="Proteomes" id="UP001365405">
    <property type="component" value="Unassembled WGS sequence"/>
</dbReference>
<name>A0ABU9CJA0_9BURK</name>
<dbReference type="InterPro" id="IPR001375">
    <property type="entry name" value="Peptidase_S9_cat"/>
</dbReference>
<feature type="signal peptide" evidence="3">
    <location>
        <begin position="1"/>
        <end position="28"/>
    </location>
</feature>
<reference evidence="5 6" key="1">
    <citation type="submission" date="2024-04" db="EMBL/GenBank/DDBJ databases">
        <title>Novel species of the genus Ideonella isolated from streams.</title>
        <authorList>
            <person name="Lu H."/>
        </authorList>
    </citation>
    <scope>NUCLEOTIDE SEQUENCE [LARGE SCALE GENOMIC DNA]</scope>
    <source>
        <strain evidence="5 6">DXS22W</strain>
    </source>
</reference>
<protein>
    <submittedName>
        <fullName evidence="5">Prolyl oligopeptidase family serine peptidase</fullName>
    </submittedName>
</protein>
<keyword evidence="2" id="KW-0720">Serine protease</keyword>
<comment type="caution">
    <text evidence="5">The sequence shown here is derived from an EMBL/GenBank/DDBJ whole genome shotgun (WGS) entry which is preliminary data.</text>
</comment>
<evidence type="ECO:0000256" key="2">
    <source>
        <dbReference type="ARBA" id="ARBA00022825"/>
    </source>
</evidence>
<sequence length="705" mass="76010">MISMHRRSLLALATATLATRGLTGCATATPVPSTAAAAGPGPKAAPLPAADAGPWVSPPAALHLRHVPPVPQAVADAVARYTDFAGHALFDWHPQRREMLVSHRPTGAPVAQLMRLATPADGRPATPERLLDSAEPVAGAHYAPGDGRFIVFSRAQGGNEAYQLWRLDGAGSAPVLLTDPDLRHAFQDWLPGRAAPLALVASVPLDRTAQGGKRENPSTRLWLLDPLQPATAAAPGKTIAELPGTGWFGGAISPDGRQVALTRYVSATDSELWLLDLADGQRRQLLPQPGAPRATHFARRFSPDGRQLYVVSDRGGEFRELWRLTLADGALQRLTGDTPWDVDEMDLSPDGRWLALRINVDGRDELRLMDTASGAWKPLGALPGGSVVDLKFHAMRPELAFAVNGAQGPSQLWSLTLGGDGAPTAAPQAWSRARLHPALDVAAFSEPQIVRWKSFDGRAISGLLHRPPARFGGRRPVLISIHGGPESQAKVGFAGRNNHFVQDLGIAILQPNVRGSTGYGKTFLSLDNGMLREDSVKDIGALLDWIATQPDLDPRRVVVAGGSYGGYMSLAVATHYADRIAGAIDVVGISHFVTFLESTESYRRDLRRVEYGDERDPAMRAFLHRISPLTNAQRITKPLFVVQGANDPRVPVGEAEQIVAKAEANGTPVWYMRAANEGHGFARKENADYQFYSTVQFLRRVLSLT</sequence>
<dbReference type="InterPro" id="IPR006311">
    <property type="entry name" value="TAT_signal"/>
</dbReference>
<feature type="chain" id="PRO_5046317059" evidence="3">
    <location>
        <begin position="29"/>
        <end position="705"/>
    </location>
</feature>
<dbReference type="RefSeq" id="WP_341411602.1">
    <property type="nucleotide sequence ID" value="NZ_JBBUTH010000008.1"/>
</dbReference>
<proteinExistence type="predicted"/>
<dbReference type="Pfam" id="PF00326">
    <property type="entry name" value="Peptidase_S9"/>
    <property type="match status" value="1"/>
</dbReference>
<dbReference type="EMBL" id="JBBUTH010000008">
    <property type="protein sequence ID" value="MEK8051908.1"/>
    <property type="molecule type" value="Genomic_DNA"/>
</dbReference>
<gene>
    <name evidence="5" type="ORF">AACH10_16770</name>
</gene>
<dbReference type="PANTHER" id="PTHR42776:SF27">
    <property type="entry name" value="DIPEPTIDYL PEPTIDASE FAMILY MEMBER 6"/>
    <property type="match status" value="1"/>
</dbReference>
<evidence type="ECO:0000313" key="6">
    <source>
        <dbReference type="Proteomes" id="UP001365405"/>
    </source>
</evidence>
<evidence type="ECO:0000256" key="1">
    <source>
        <dbReference type="ARBA" id="ARBA00022801"/>
    </source>
</evidence>
<dbReference type="InterPro" id="IPR011659">
    <property type="entry name" value="WD40"/>
</dbReference>
<keyword evidence="1" id="KW-0378">Hydrolase</keyword>
<feature type="domain" description="Peptidase S9 prolyl oligopeptidase catalytic" evidence="4">
    <location>
        <begin position="497"/>
        <end position="703"/>
    </location>
</feature>
<dbReference type="PANTHER" id="PTHR42776">
    <property type="entry name" value="SERINE PEPTIDASE S9 FAMILY MEMBER"/>
    <property type="match status" value="1"/>
</dbReference>
<dbReference type="Gene3D" id="3.40.50.1820">
    <property type="entry name" value="alpha/beta hydrolase"/>
    <property type="match status" value="1"/>
</dbReference>